<dbReference type="Proteomes" id="UP000324222">
    <property type="component" value="Unassembled WGS sequence"/>
</dbReference>
<evidence type="ECO:0000313" key="1">
    <source>
        <dbReference type="EMBL" id="MPC86472.1"/>
    </source>
</evidence>
<keyword evidence="2" id="KW-1185">Reference proteome</keyword>
<sequence length="63" mass="6880">MDFRNCKVNSFRRKFMGGCAEGGVDEGGGVVVKFGRCGEWREGSREAARGEQDGEACGKLMEM</sequence>
<dbReference type="AlphaFoldDB" id="A0A5B7IRK6"/>
<comment type="caution">
    <text evidence="1">The sequence shown here is derived from an EMBL/GenBank/DDBJ whole genome shotgun (WGS) entry which is preliminary data.</text>
</comment>
<dbReference type="EMBL" id="VSRR010071567">
    <property type="protein sequence ID" value="MPC86472.1"/>
    <property type="molecule type" value="Genomic_DNA"/>
</dbReference>
<gene>
    <name evidence="1" type="ORF">E2C01_081302</name>
</gene>
<proteinExistence type="predicted"/>
<organism evidence="1 2">
    <name type="scientific">Portunus trituberculatus</name>
    <name type="common">Swimming crab</name>
    <name type="synonym">Neptunus trituberculatus</name>
    <dbReference type="NCBI Taxonomy" id="210409"/>
    <lineage>
        <taxon>Eukaryota</taxon>
        <taxon>Metazoa</taxon>
        <taxon>Ecdysozoa</taxon>
        <taxon>Arthropoda</taxon>
        <taxon>Crustacea</taxon>
        <taxon>Multicrustacea</taxon>
        <taxon>Malacostraca</taxon>
        <taxon>Eumalacostraca</taxon>
        <taxon>Eucarida</taxon>
        <taxon>Decapoda</taxon>
        <taxon>Pleocyemata</taxon>
        <taxon>Brachyura</taxon>
        <taxon>Eubrachyura</taxon>
        <taxon>Portunoidea</taxon>
        <taxon>Portunidae</taxon>
        <taxon>Portuninae</taxon>
        <taxon>Portunus</taxon>
    </lineage>
</organism>
<reference evidence="1 2" key="1">
    <citation type="submission" date="2019-05" db="EMBL/GenBank/DDBJ databases">
        <title>Another draft genome of Portunus trituberculatus and its Hox gene families provides insights of decapod evolution.</title>
        <authorList>
            <person name="Jeong J.-H."/>
            <person name="Song I."/>
            <person name="Kim S."/>
            <person name="Choi T."/>
            <person name="Kim D."/>
            <person name="Ryu S."/>
            <person name="Kim W."/>
        </authorList>
    </citation>
    <scope>NUCLEOTIDE SEQUENCE [LARGE SCALE GENOMIC DNA]</scope>
    <source>
        <tissue evidence="1">Muscle</tissue>
    </source>
</reference>
<protein>
    <submittedName>
        <fullName evidence="1">Uncharacterized protein</fullName>
    </submittedName>
</protein>
<evidence type="ECO:0000313" key="2">
    <source>
        <dbReference type="Proteomes" id="UP000324222"/>
    </source>
</evidence>
<accession>A0A5B7IRK6</accession>
<name>A0A5B7IRK6_PORTR</name>